<dbReference type="EMBL" id="JABEMA010000002">
    <property type="protein sequence ID" value="NNH21548.1"/>
    <property type="molecule type" value="Genomic_DNA"/>
</dbReference>
<keyword evidence="1 6" id="KW-1277">Toxin-antitoxin system</keyword>
<dbReference type="InterPro" id="IPR051619">
    <property type="entry name" value="TypeII_TA_RNase_PINc/VapC"/>
</dbReference>
<comment type="similarity">
    <text evidence="6">Belongs to the PINc/VapC protein family.</text>
</comment>
<keyword evidence="6" id="KW-0800">Toxin</keyword>
<comment type="function">
    <text evidence="6">Toxic component of a toxin-antitoxin (TA) system. An RNase.</text>
</comment>
<reference evidence="8 9" key="1">
    <citation type="submission" date="2020-05" db="EMBL/GenBank/DDBJ databases">
        <title>MicrobeNet Type strains.</title>
        <authorList>
            <person name="Nicholson A.C."/>
        </authorList>
    </citation>
    <scope>NUCLEOTIDE SEQUENCE [LARGE SCALE GENOMIC DNA]</scope>
    <source>
        <strain evidence="8 9">JCM 14547</strain>
    </source>
</reference>
<dbReference type="GO" id="GO:0090729">
    <property type="term" value="F:toxin activity"/>
    <property type="evidence" value="ECO:0007669"/>
    <property type="project" value="UniProtKB-KW"/>
</dbReference>
<organism evidence="8 9">
    <name type="scientific">Pseudokineococcus marinus</name>
    <dbReference type="NCBI Taxonomy" id="351215"/>
    <lineage>
        <taxon>Bacteria</taxon>
        <taxon>Bacillati</taxon>
        <taxon>Actinomycetota</taxon>
        <taxon>Actinomycetes</taxon>
        <taxon>Kineosporiales</taxon>
        <taxon>Kineosporiaceae</taxon>
        <taxon>Pseudokineococcus</taxon>
    </lineage>
</organism>
<dbReference type="InterPro" id="IPR044153">
    <property type="entry name" value="PIN_Pae0151-like"/>
</dbReference>
<dbReference type="CDD" id="cd09873">
    <property type="entry name" value="PIN_Pae0151-like"/>
    <property type="match status" value="1"/>
</dbReference>
<dbReference type="SUPFAM" id="SSF88723">
    <property type="entry name" value="PIN domain-like"/>
    <property type="match status" value="1"/>
</dbReference>
<dbReference type="InterPro" id="IPR022907">
    <property type="entry name" value="VapC_family"/>
</dbReference>
<dbReference type="GO" id="GO:0004540">
    <property type="term" value="F:RNA nuclease activity"/>
    <property type="evidence" value="ECO:0007669"/>
    <property type="project" value="InterPro"/>
</dbReference>
<evidence type="ECO:0000313" key="9">
    <source>
        <dbReference type="Proteomes" id="UP000555552"/>
    </source>
</evidence>
<sequence length="136" mass="14413">MIVVDASVLANALADDGEDGALARAALRSSGGLTAPDLVDVETSSVLRKRWLRGDLDDDRIETAIGHLERLDLERVPTLRLLRRALALRRNVTAYDGCYVALAEVLGCRLVTGDARLAAAAAGVCAVQALSTTTTR</sequence>
<keyword evidence="9" id="KW-1185">Reference proteome</keyword>
<evidence type="ECO:0000256" key="6">
    <source>
        <dbReference type="HAMAP-Rule" id="MF_00265"/>
    </source>
</evidence>
<dbReference type="EC" id="3.1.-.-" evidence="6"/>
<dbReference type="AlphaFoldDB" id="A0A849BVF8"/>
<dbReference type="GO" id="GO:0000287">
    <property type="term" value="F:magnesium ion binding"/>
    <property type="evidence" value="ECO:0007669"/>
    <property type="project" value="UniProtKB-UniRule"/>
</dbReference>
<evidence type="ECO:0000256" key="4">
    <source>
        <dbReference type="ARBA" id="ARBA00022801"/>
    </source>
</evidence>
<proteinExistence type="inferred from homology"/>
<dbReference type="Pfam" id="PF01850">
    <property type="entry name" value="PIN"/>
    <property type="match status" value="1"/>
</dbReference>
<dbReference type="RefSeq" id="WP_171201414.1">
    <property type="nucleotide sequence ID" value="NZ_BAAANP010000002.1"/>
</dbReference>
<comment type="cofactor">
    <cofactor evidence="6">
        <name>Mg(2+)</name>
        <dbReference type="ChEBI" id="CHEBI:18420"/>
    </cofactor>
</comment>
<gene>
    <name evidence="6" type="primary">vapC</name>
    <name evidence="8" type="ORF">HLB09_00305</name>
</gene>
<keyword evidence="5 6" id="KW-0460">Magnesium</keyword>
<evidence type="ECO:0000256" key="2">
    <source>
        <dbReference type="ARBA" id="ARBA00022722"/>
    </source>
</evidence>
<evidence type="ECO:0000259" key="7">
    <source>
        <dbReference type="Pfam" id="PF01850"/>
    </source>
</evidence>
<dbReference type="PANTHER" id="PTHR35901:SF1">
    <property type="entry name" value="EXONUCLEASE VAPC9"/>
    <property type="match status" value="1"/>
</dbReference>
<keyword evidence="3 6" id="KW-0479">Metal-binding</keyword>
<evidence type="ECO:0000313" key="8">
    <source>
        <dbReference type="EMBL" id="NNH21548.1"/>
    </source>
</evidence>
<dbReference type="InterPro" id="IPR002716">
    <property type="entry name" value="PIN_dom"/>
</dbReference>
<dbReference type="Gene3D" id="3.40.50.1010">
    <property type="entry name" value="5'-nuclease"/>
    <property type="match status" value="1"/>
</dbReference>
<feature type="binding site" evidence="6">
    <location>
        <position position="5"/>
    </location>
    <ligand>
        <name>Mg(2+)</name>
        <dbReference type="ChEBI" id="CHEBI:18420"/>
    </ligand>
</feature>
<accession>A0A849BVF8</accession>
<feature type="binding site" evidence="6">
    <location>
        <position position="96"/>
    </location>
    <ligand>
        <name>Mg(2+)</name>
        <dbReference type="ChEBI" id="CHEBI:18420"/>
    </ligand>
</feature>
<dbReference type="InterPro" id="IPR029060">
    <property type="entry name" value="PIN-like_dom_sf"/>
</dbReference>
<evidence type="ECO:0000256" key="1">
    <source>
        <dbReference type="ARBA" id="ARBA00022649"/>
    </source>
</evidence>
<feature type="domain" description="PIN" evidence="7">
    <location>
        <begin position="2"/>
        <end position="121"/>
    </location>
</feature>
<protein>
    <recommendedName>
        <fullName evidence="6">Ribonuclease VapC</fullName>
        <shortName evidence="6">RNase VapC</shortName>
        <ecNumber evidence="6">3.1.-.-</ecNumber>
    </recommendedName>
    <alternativeName>
        <fullName evidence="6">Toxin VapC</fullName>
    </alternativeName>
</protein>
<dbReference type="HAMAP" id="MF_00265">
    <property type="entry name" value="VapC_Nob1"/>
    <property type="match status" value="1"/>
</dbReference>
<dbReference type="Proteomes" id="UP000555552">
    <property type="component" value="Unassembled WGS sequence"/>
</dbReference>
<name>A0A849BVF8_9ACTN</name>
<comment type="caution">
    <text evidence="8">The sequence shown here is derived from an EMBL/GenBank/DDBJ whole genome shotgun (WGS) entry which is preliminary data.</text>
</comment>
<keyword evidence="2 6" id="KW-0540">Nuclease</keyword>
<dbReference type="PANTHER" id="PTHR35901">
    <property type="entry name" value="RIBONUCLEASE VAPC3"/>
    <property type="match status" value="1"/>
</dbReference>
<dbReference type="GO" id="GO:0016787">
    <property type="term" value="F:hydrolase activity"/>
    <property type="evidence" value="ECO:0007669"/>
    <property type="project" value="UniProtKB-KW"/>
</dbReference>
<keyword evidence="4 6" id="KW-0378">Hydrolase</keyword>
<evidence type="ECO:0000256" key="3">
    <source>
        <dbReference type="ARBA" id="ARBA00022723"/>
    </source>
</evidence>
<evidence type="ECO:0000256" key="5">
    <source>
        <dbReference type="ARBA" id="ARBA00022842"/>
    </source>
</evidence>